<proteinExistence type="predicted"/>
<evidence type="ECO:0000256" key="1">
    <source>
        <dbReference type="SAM" id="Phobius"/>
    </source>
</evidence>
<accession>A0AAW1SQ84</accession>
<sequence length="735" mass="80155">MSAPSNRQKKRMLQEAALKQQAQILDVFNCVEQLHGLDHTGLRRSFQRSGQTWFVHVNRKGTSLRDEANILELIAALPRHLLACLLSGQPAADDADCWAPALTTVQLSHKNWHDYLDRGLQLLGNMCAAVDQTPACRNWLKQNSALRDQTVDLMSVLLLHIAGPGASESLAAAVDPHRAQETLDRASVAHSALNTLVLVFQPALLTDYERLDWHALCSSLLSHARADLLLDVMFDAVRTIFRMVDAAVRSSSAGVDIVKLSYHAGGYMDLLASFCAAPLFYYRLLQHDPACEAVIRLIATGVQLLDPPLAPPPWEFVPASSSYILSTAQTHNTAKAKGCVELLTARCIALMHTLAEYEEQAFLDQVWLQDSARALGQATARRILTQAGLVLRRPAVGEVAVGMVGEGQLGVNTLAMADVLADDSSTRKTAMDLLAGPMVDALTVTPAAFASRWCGGPEGASLHQRDEFDAGTWLAIWSLTPDSIKLAEVLKVLAHALRLVQLPPLISPSAAKARRQLEAQHIGCGALQRTVALIRMLGSLHYHGDDQSDLKGYFLQQFMGALQAKQNLRALETFMQKLHQVAKASGQLGPTVAATILSDEEIQLFSNLDRSVYGKLVGFRRLIRETSFSFAGTTLSYVSSHPVITSGAILVGLSFVLSPYILVAGASVVLIGGYKVLPSQFRYLIPSPVLEVDRQLTDVRQKIFRSGQELQREAPSVKADPDDIFGRLKNIVTAN</sequence>
<keyword evidence="1" id="KW-0472">Membrane</keyword>
<keyword evidence="4" id="KW-1185">Reference proteome</keyword>
<dbReference type="GO" id="GO:0003697">
    <property type="term" value="F:single-stranded DNA binding"/>
    <property type="evidence" value="ECO:0007669"/>
    <property type="project" value="InterPro"/>
</dbReference>
<protein>
    <recommendedName>
        <fullName evidence="2">Nodulin homeobox N-terminal domain-containing protein</fullName>
    </recommendedName>
</protein>
<keyword evidence="1" id="KW-1133">Transmembrane helix</keyword>
<organism evidence="3 4">
    <name type="scientific">Apatococcus fuscideae</name>
    <dbReference type="NCBI Taxonomy" id="2026836"/>
    <lineage>
        <taxon>Eukaryota</taxon>
        <taxon>Viridiplantae</taxon>
        <taxon>Chlorophyta</taxon>
        <taxon>core chlorophytes</taxon>
        <taxon>Trebouxiophyceae</taxon>
        <taxon>Chlorellales</taxon>
        <taxon>Chlorellaceae</taxon>
        <taxon>Apatococcus</taxon>
    </lineage>
</organism>
<dbReference type="PANTHER" id="PTHR35743:SF1">
    <property type="entry name" value="NODULIN HOMEOBOX"/>
    <property type="match status" value="1"/>
</dbReference>
<keyword evidence="1" id="KW-0812">Transmembrane</keyword>
<feature type="domain" description="Nodulin homeobox N-terminal" evidence="2">
    <location>
        <begin position="331"/>
        <end position="573"/>
    </location>
</feature>
<dbReference type="Pfam" id="PF25246">
    <property type="entry name" value="Nodulin_N"/>
    <property type="match status" value="2"/>
</dbReference>
<feature type="domain" description="Nodulin homeobox N-terminal" evidence="2">
    <location>
        <begin position="24"/>
        <end position="284"/>
    </location>
</feature>
<feature type="transmembrane region" description="Helical" evidence="1">
    <location>
        <begin position="648"/>
        <end position="674"/>
    </location>
</feature>
<name>A0AAW1SQ84_9CHLO</name>
<dbReference type="AlphaFoldDB" id="A0AAW1SQ84"/>
<dbReference type="InterPro" id="IPR039325">
    <property type="entry name" value="NDX"/>
</dbReference>
<evidence type="ECO:0000313" key="4">
    <source>
        <dbReference type="Proteomes" id="UP001485043"/>
    </source>
</evidence>
<reference evidence="3 4" key="1">
    <citation type="journal article" date="2024" name="Nat. Commun.">
        <title>Phylogenomics reveals the evolutionary origins of lichenization in chlorophyte algae.</title>
        <authorList>
            <person name="Puginier C."/>
            <person name="Libourel C."/>
            <person name="Otte J."/>
            <person name="Skaloud P."/>
            <person name="Haon M."/>
            <person name="Grisel S."/>
            <person name="Petersen M."/>
            <person name="Berrin J.G."/>
            <person name="Delaux P.M."/>
            <person name="Dal Grande F."/>
            <person name="Keller J."/>
        </authorList>
    </citation>
    <scope>NUCLEOTIDE SEQUENCE [LARGE SCALE GENOMIC DNA]</scope>
    <source>
        <strain evidence="3 4">SAG 2523</strain>
    </source>
</reference>
<dbReference type="EMBL" id="JALJOV010001116">
    <property type="protein sequence ID" value="KAK9854177.1"/>
    <property type="molecule type" value="Genomic_DNA"/>
</dbReference>
<evidence type="ECO:0000259" key="2">
    <source>
        <dbReference type="Pfam" id="PF25246"/>
    </source>
</evidence>
<comment type="caution">
    <text evidence="3">The sequence shown here is derived from an EMBL/GenBank/DDBJ whole genome shotgun (WGS) entry which is preliminary data.</text>
</comment>
<dbReference type="Proteomes" id="UP001485043">
    <property type="component" value="Unassembled WGS sequence"/>
</dbReference>
<dbReference type="PANTHER" id="PTHR35743">
    <property type="entry name" value="NODULIN HOMEOBOX"/>
    <property type="match status" value="1"/>
</dbReference>
<dbReference type="InterPro" id="IPR057287">
    <property type="entry name" value="Ndx_N"/>
</dbReference>
<gene>
    <name evidence="3" type="ORF">WJX84_011317</name>
</gene>
<evidence type="ECO:0000313" key="3">
    <source>
        <dbReference type="EMBL" id="KAK9854177.1"/>
    </source>
</evidence>